<comment type="cofactor">
    <cofactor evidence="1 14">
        <name>heme</name>
        <dbReference type="ChEBI" id="CHEBI:30413"/>
    </cofactor>
</comment>
<dbReference type="PROSITE" id="PS00086">
    <property type="entry name" value="CYTOCHROME_P450"/>
    <property type="match status" value="1"/>
</dbReference>
<keyword evidence="10 15" id="KW-0560">Oxidoreductase</keyword>
<evidence type="ECO:0000256" key="4">
    <source>
        <dbReference type="ARBA" id="ARBA00004406"/>
    </source>
</evidence>
<dbReference type="PRINTS" id="PR00465">
    <property type="entry name" value="EP450IV"/>
</dbReference>
<dbReference type="GO" id="GO:0020037">
    <property type="term" value="F:heme binding"/>
    <property type="evidence" value="ECO:0007669"/>
    <property type="project" value="InterPro"/>
</dbReference>
<keyword evidence="6 14" id="KW-0349">Heme</keyword>
<dbReference type="Pfam" id="PF00067">
    <property type="entry name" value="p450"/>
    <property type="match status" value="1"/>
</dbReference>
<accession>A0A6H5GAG2</accession>
<dbReference type="PANTHER" id="PTHR24292">
    <property type="entry name" value="CYTOCHROME P450"/>
    <property type="match status" value="1"/>
</dbReference>
<evidence type="ECO:0000256" key="5">
    <source>
        <dbReference type="ARBA" id="ARBA00010617"/>
    </source>
</evidence>
<evidence type="ECO:0000256" key="11">
    <source>
        <dbReference type="ARBA" id="ARBA00023004"/>
    </source>
</evidence>
<evidence type="ECO:0000256" key="1">
    <source>
        <dbReference type="ARBA" id="ARBA00001971"/>
    </source>
</evidence>
<dbReference type="GO" id="GO:0005506">
    <property type="term" value="F:iron ion binding"/>
    <property type="evidence" value="ECO:0007669"/>
    <property type="project" value="InterPro"/>
</dbReference>
<organism evidence="17 18">
    <name type="scientific">Nesidiocoris tenuis</name>
    <dbReference type="NCBI Taxonomy" id="355587"/>
    <lineage>
        <taxon>Eukaryota</taxon>
        <taxon>Metazoa</taxon>
        <taxon>Ecdysozoa</taxon>
        <taxon>Arthropoda</taxon>
        <taxon>Hexapoda</taxon>
        <taxon>Insecta</taxon>
        <taxon>Pterygota</taxon>
        <taxon>Neoptera</taxon>
        <taxon>Paraneoptera</taxon>
        <taxon>Hemiptera</taxon>
        <taxon>Heteroptera</taxon>
        <taxon>Panheteroptera</taxon>
        <taxon>Cimicomorpha</taxon>
        <taxon>Miridae</taxon>
        <taxon>Dicyphina</taxon>
        <taxon>Nesidiocoris</taxon>
    </lineage>
</organism>
<dbReference type="PRINTS" id="PR00385">
    <property type="entry name" value="P450"/>
</dbReference>
<comment type="function">
    <text evidence="2">May be involved in the metabolism of insect hormones and in the breakdown of synthetic insecticides.</text>
</comment>
<feature type="region of interest" description="Disordered" evidence="16">
    <location>
        <begin position="287"/>
        <end position="334"/>
    </location>
</feature>
<keyword evidence="13" id="KW-0472">Membrane</keyword>
<name>A0A6H5GAG2_9HEMI</name>
<dbReference type="GO" id="GO:0005789">
    <property type="term" value="C:endoplasmic reticulum membrane"/>
    <property type="evidence" value="ECO:0007669"/>
    <property type="project" value="UniProtKB-SubCell"/>
</dbReference>
<feature type="compositionally biased region" description="Low complexity" evidence="16">
    <location>
        <begin position="323"/>
        <end position="334"/>
    </location>
</feature>
<keyword evidence="7 14" id="KW-0479">Metal-binding</keyword>
<keyword evidence="8" id="KW-0256">Endoplasmic reticulum</keyword>
<evidence type="ECO:0000256" key="10">
    <source>
        <dbReference type="ARBA" id="ARBA00023002"/>
    </source>
</evidence>
<protein>
    <recommendedName>
        <fullName evidence="19">Cytochrome P450</fullName>
    </recommendedName>
</protein>
<dbReference type="InterPro" id="IPR050476">
    <property type="entry name" value="Insect_CytP450_Detox"/>
</dbReference>
<evidence type="ECO:0000256" key="14">
    <source>
        <dbReference type="PIRSR" id="PIRSR602403-1"/>
    </source>
</evidence>
<dbReference type="EMBL" id="CADCXU010008325">
    <property type="protein sequence ID" value="CAA9999179.1"/>
    <property type="molecule type" value="Genomic_DNA"/>
</dbReference>
<dbReference type="SUPFAM" id="SSF48264">
    <property type="entry name" value="Cytochrome P450"/>
    <property type="match status" value="2"/>
</dbReference>
<evidence type="ECO:0000256" key="7">
    <source>
        <dbReference type="ARBA" id="ARBA00022723"/>
    </source>
</evidence>
<dbReference type="InterPro" id="IPR002403">
    <property type="entry name" value="Cyt_P450_E_grp-IV"/>
</dbReference>
<evidence type="ECO:0000256" key="12">
    <source>
        <dbReference type="ARBA" id="ARBA00023033"/>
    </source>
</evidence>
<dbReference type="InterPro" id="IPR036396">
    <property type="entry name" value="Cyt_P450_sf"/>
</dbReference>
<comment type="similarity">
    <text evidence="5 15">Belongs to the cytochrome P450 family.</text>
</comment>
<gene>
    <name evidence="17" type="ORF">NTEN_LOCUS5462</name>
</gene>
<dbReference type="GO" id="GO:0004497">
    <property type="term" value="F:monooxygenase activity"/>
    <property type="evidence" value="ECO:0007669"/>
    <property type="project" value="UniProtKB-KW"/>
</dbReference>
<dbReference type="InterPro" id="IPR001128">
    <property type="entry name" value="Cyt_P450"/>
</dbReference>
<proteinExistence type="inferred from homology"/>
<dbReference type="PANTHER" id="PTHR24292:SF54">
    <property type="entry name" value="CYP9F3-RELATED"/>
    <property type="match status" value="1"/>
</dbReference>
<dbReference type="InterPro" id="IPR017972">
    <property type="entry name" value="Cyt_P450_CS"/>
</dbReference>
<keyword evidence="11 14" id="KW-0408">Iron</keyword>
<dbReference type="Proteomes" id="UP000479000">
    <property type="component" value="Unassembled WGS sequence"/>
</dbReference>
<evidence type="ECO:0000313" key="17">
    <source>
        <dbReference type="EMBL" id="CAA9999179.1"/>
    </source>
</evidence>
<evidence type="ECO:0000256" key="2">
    <source>
        <dbReference type="ARBA" id="ARBA00003690"/>
    </source>
</evidence>
<evidence type="ECO:0000313" key="18">
    <source>
        <dbReference type="Proteomes" id="UP000479000"/>
    </source>
</evidence>
<comment type="subcellular location">
    <subcellularLocation>
        <location evidence="4">Endoplasmic reticulum membrane</location>
        <topology evidence="4">Peripheral membrane protein</topology>
    </subcellularLocation>
    <subcellularLocation>
        <location evidence="3">Microsome membrane</location>
        <topology evidence="3">Peripheral membrane protein</topology>
    </subcellularLocation>
</comment>
<evidence type="ECO:0000256" key="3">
    <source>
        <dbReference type="ARBA" id="ARBA00004174"/>
    </source>
</evidence>
<evidence type="ECO:0000256" key="9">
    <source>
        <dbReference type="ARBA" id="ARBA00022848"/>
    </source>
</evidence>
<keyword evidence="9" id="KW-0492">Microsome</keyword>
<sequence length="385" mass="44257">MIVFQILFASCLLIFILWKWKVSYWQRRDIPCIEAKFPFGSIADIVLMRKTIGEVYDEIYYQLGDAPFGGIYRFWWPALFVKDPELIKTVFVKEFPSFHDNDYYVNPDVDPILGLNPFNSKVFSDKEMAAHSMTFFLDGFETTAILLGFILYELSLNALPQEKLRQELLKVGTSLDEFEFDKIHEAEYLDRVVMETLRMHPSGTSFARSCTQDITLRSADGREVFVEKGTPVILPMYSVHNDSKYFPNPDVFDPERFTEENKATRPQFSFFPFGGGPRTCPAQQQQQIQQQHQFSTNNNNNIINDGSNSSSTTNKNKQKLKTTKTNNSSSSSNYITITNNKNNFNIINNNNSSSTTINNKKQLQQPKTKTNKTPKTNATKTNNHK</sequence>
<dbReference type="OrthoDB" id="2789670at2759"/>
<evidence type="ECO:0000256" key="8">
    <source>
        <dbReference type="ARBA" id="ARBA00022824"/>
    </source>
</evidence>
<keyword evidence="12 15" id="KW-0503">Monooxygenase</keyword>
<dbReference type="GO" id="GO:0016705">
    <property type="term" value="F:oxidoreductase activity, acting on paired donors, with incorporation or reduction of molecular oxygen"/>
    <property type="evidence" value="ECO:0007669"/>
    <property type="project" value="InterPro"/>
</dbReference>
<evidence type="ECO:0008006" key="19">
    <source>
        <dbReference type="Google" id="ProtNLM"/>
    </source>
</evidence>
<evidence type="ECO:0000256" key="6">
    <source>
        <dbReference type="ARBA" id="ARBA00022617"/>
    </source>
</evidence>
<feature type="binding site" description="axial binding residue" evidence="14">
    <location>
        <position position="280"/>
    </location>
    <ligand>
        <name>heme</name>
        <dbReference type="ChEBI" id="CHEBI:30413"/>
    </ligand>
    <ligandPart>
        <name>Fe</name>
        <dbReference type="ChEBI" id="CHEBI:18248"/>
    </ligandPart>
</feature>
<evidence type="ECO:0000256" key="15">
    <source>
        <dbReference type="RuleBase" id="RU000461"/>
    </source>
</evidence>
<evidence type="ECO:0000256" key="13">
    <source>
        <dbReference type="ARBA" id="ARBA00023136"/>
    </source>
</evidence>
<reference evidence="17 18" key="1">
    <citation type="submission" date="2020-02" db="EMBL/GenBank/DDBJ databases">
        <authorList>
            <person name="Ferguson B K."/>
        </authorList>
    </citation>
    <scope>NUCLEOTIDE SEQUENCE [LARGE SCALE GENOMIC DNA]</scope>
</reference>
<feature type="compositionally biased region" description="Low complexity" evidence="16">
    <location>
        <begin position="287"/>
        <end position="315"/>
    </location>
</feature>
<evidence type="ECO:0000256" key="16">
    <source>
        <dbReference type="SAM" id="MobiDB-lite"/>
    </source>
</evidence>
<dbReference type="Gene3D" id="1.10.630.10">
    <property type="entry name" value="Cytochrome P450"/>
    <property type="match status" value="2"/>
</dbReference>
<dbReference type="AlphaFoldDB" id="A0A6H5GAG2"/>
<feature type="region of interest" description="Disordered" evidence="16">
    <location>
        <begin position="346"/>
        <end position="385"/>
    </location>
</feature>
<keyword evidence="18" id="KW-1185">Reference proteome</keyword>